<keyword evidence="3" id="KW-1185">Reference proteome</keyword>
<feature type="region of interest" description="Disordered" evidence="1">
    <location>
        <begin position="395"/>
        <end position="419"/>
    </location>
</feature>
<evidence type="ECO:0000313" key="3">
    <source>
        <dbReference type="Proteomes" id="UP000195570"/>
    </source>
</evidence>
<protein>
    <submittedName>
        <fullName evidence="2">Uncharacterized protein</fullName>
    </submittedName>
</protein>
<feature type="region of interest" description="Disordered" evidence="1">
    <location>
        <begin position="71"/>
        <end position="90"/>
    </location>
</feature>
<feature type="compositionally biased region" description="Basic and acidic residues" evidence="1">
    <location>
        <begin position="404"/>
        <end position="416"/>
    </location>
</feature>
<feature type="region of interest" description="Disordered" evidence="1">
    <location>
        <begin position="249"/>
        <end position="269"/>
    </location>
</feature>
<dbReference type="RefSeq" id="XP_067078881.1">
    <property type="nucleotide sequence ID" value="XM_067222780.1"/>
</dbReference>
<dbReference type="EMBL" id="CZPT02000779">
    <property type="protein sequence ID" value="SCU67588.1"/>
    <property type="molecule type" value="Genomic_DNA"/>
</dbReference>
<organism evidence="2 3">
    <name type="scientific">Trypanosoma equiperdum</name>
    <dbReference type="NCBI Taxonomy" id="5694"/>
    <lineage>
        <taxon>Eukaryota</taxon>
        <taxon>Discoba</taxon>
        <taxon>Euglenozoa</taxon>
        <taxon>Kinetoplastea</taxon>
        <taxon>Metakinetoplastina</taxon>
        <taxon>Trypanosomatida</taxon>
        <taxon>Trypanosomatidae</taxon>
        <taxon>Trypanosoma</taxon>
    </lineage>
</organism>
<comment type="caution">
    <text evidence="2">The sequence shown here is derived from an EMBL/GenBank/DDBJ whole genome shotgun (WGS) entry which is preliminary data.</text>
</comment>
<dbReference type="VEuPathDB" id="TriTrypDB:TEOVI_000724500"/>
<name>A0A1G4I6S9_TRYEQ</name>
<evidence type="ECO:0000313" key="2">
    <source>
        <dbReference type="EMBL" id="SCU67588.1"/>
    </source>
</evidence>
<sequence>MIISKEELSAITLKSSFIYEYGDLPHFMSCINSFPLHFFVRYRSSKEDPSQHRWSRLLKVVRREVPAVGGSINSNVNDSNGDVSGAGGGTSSTNIVPLQWREKKFLITLSVEGEEKYVDLPRISLQLPSENEVMSYCARHVELEANDTGDVEVERSSTARDQLPSAHEIQKLREFRRNVIENHRWTPEEVAQAREQNELMGRVGASCAPVRLTVASMNNMLFESKLSIASSRRAVGHLAAAMERRNAVRLPHSSSSVSATPPQTVAGTGSQLTNVSQCDMGGIESQGTTQFDEERVPEVDPQVLQEMVKAWGESVRHGEEFYKYVSNKDRSAYLTKIATITQNNYEKNRQDRVRGIANEKRLDRKANLVESGGLWIVDDKLRAKLAQNYRQEQDGEAGVGHVEASVDGKKGNDSRKLPGGLNALDDTKGQTVGKEETMLQRFMRYHREQELSFASVPDSFVDEVTGDNLSLSTSRGKDAQHDTDGLNTALGKAVIGHSPELLSLSSNPQVVTSQLLHRVTCMSGRMSLKRGHSVSNKS</sequence>
<feature type="compositionally biased region" description="Polar residues" evidence="1">
    <location>
        <begin position="252"/>
        <end position="269"/>
    </location>
</feature>
<feature type="compositionally biased region" description="Low complexity" evidence="1">
    <location>
        <begin position="71"/>
        <end position="83"/>
    </location>
</feature>
<proteinExistence type="predicted"/>
<dbReference type="Proteomes" id="UP000195570">
    <property type="component" value="Unassembled WGS sequence"/>
</dbReference>
<dbReference type="GeneID" id="92381179"/>
<reference evidence="2" key="1">
    <citation type="submission" date="2016-09" db="EMBL/GenBank/DDBJ databases">
        <authorList>
            <person name="Hebert L."/>
            <person name="Moumen B."/>
        </authorList>
    </citation>
    <scope>NUCLEOTIDE SEQUENCE [LARGE SCALE GENOMIC DNA]</scope>
    <source>
        <strain evidence="2">OVI</strain>
    </source>
</reference>
<evidence type="ECO:0000256" key="1">
    <source>
        <dbReference type="SAM" id="MobiDB-lite"/>
    </source>
</evidence>
<gene>
    <name evidence="2" type="ORF">TEOVI_000724500</name>
</gene>
<dbReference type="AlphaFoldDB" id="A0A1G4I6S9"/>
<accession>A0A1G4I6S9</accession>